<dbReference type="InterPro" id="IPR001810">
    <property type="entry name" value="F-box_dom"/>
</dbReference>
<proteinExistence type="predicted"/>
<reference evidence="3 4" key="1">
    <citation type="journal article" date="2020" name="bioRxiv">
        <title>Whole genome comparisons of ergot fungi reveals the divergence and evolution of species within the genus Claviceps are the result of varying mechanisms driving genome evolution and host range expansion.</title>
        <authorList>
            <person name="Wyka S.A."/>
            <person name="Mondo S.J."/>
            <person name="Liu M."/>
            <person name="Dettman J."/>
            <person name="Nalam V."/>
            <person name="Broders K.D."/>
        </authorList>
    </citation>
    <scope>NUCLEOTIDE SEQUENCE [LARGE SCALE GENOMIC DNA]</scope>
    <source>
        <strain evidence="3 4">CCC 1485</strain>
    </source>
</reference>
<gene>
    <name evidence="3" type="ORF">E4U60_000915</name>
</gene>
<feature type="region of interest" description="Disordered" evidence="1">
    <location>
        <begin position="21"/>
        <end position="55"/>
    </location>
</feature>
<feature type="domain" description="F-box" evidence="2">
    <location>
        <begin position="133"/>
        <end position="169"/>
    </location>
</feature>
<evidence type="ECO:0000256" key="1">
    <source>
        <dbReference type="SAM" id="MobiDB-lite"/>
    </source>
</evidence>
<evidence type="ECO:0000259" key="2">
    <source>
        <dbReference type="PROSITE" id="PS50181"/>
    </source>
</evidence>
<evidence type="ECO:0000313" key="4">
    <source>
        <dbReference type="Proteomes" id="UP000706124"/>
    </source>
</evidence>
<keyword evidence="4" id="KW-1185">Reference proteome</keyword>
<feature type="region of interest" description="Disordered" evidence="1">
    <location>
        <begin position="100"/>
        <end position="120"/>
    </location>
</feature>
<accession>A0A9P7MD46</accession>
<dbReference type="Gene3D" id="1.20.1280.50">
    <property type="match status" value="1"/>
</dbReference>
<dbReference type="OrthoDB" id="3219396at2759"/>
<dbReference type="Pfam" id="PF12937">
    <property type="entry name" value="F-box-like"/>
    <property type="match status" value="1"/>
</dbReference>
<dbReference type="InterPro" id="IPR036047">
    <property type="entry name" value="F-box-like_dom_sf"/>
</dbReference>
<dbReference type="SMART" id="SM00256">
    <property type="entry name" value="FBOX"/>
    <property type="match status" value="1"/>
</dbReference>
<dbReference type="Gene3D" id="6.10.140.2040">
    <property type="match status" value="1"/>
</dbReference>
<dbReference type="EMBL" id="SRPO01000132">
    <property type="protein sequence ID" value="KAG5939404.1"/>
    <property type="molecule type" value="Genomic_DNA"/>
</dbReference>
<dbReference type="AlphaFoldDB" id="A0A9P7MD46"/>
<dbReference type="Proteomes" id="UP000706124">
    <property type="component" value="Unassembled WGS sequence"/>
</dbReference>
<organism evidence="3 4">
    <name type="scientific">Claviceps pazoutovae</name>
    <dbReference type="NCBI Taxonomy" id="1649127"/>
    <lineage>
        <taxon>Eukaryota</taxon>
        <taxon>Fungi</taxon>
        <taxon>Dikarya</taxon>
        <taxon>Ascomycota</taxon>
        <taxon>Pezizomycotina</taxon>
        <taxon>Sordariomycetes</taxon>
        <taxon>Hypocreomycetidae</taxon>
        <taxon>Hypocreales</taxon>
        <taxon>Clavicipitaceae</taxon>
        <taxon>Claviceps</taxon>
    </lineage>
</organism>
<name>A0A9P7MD46_9HYPO</name>
<evidence type="ECO:0000313" key="3">
    <source>
        <dbReference type="EMBL" id="KAG5939404.1"/>
    </source>
</evidence>
<dbReference type="SUPFAM" id="SSF81383">
    <property type="entry name" value="F-box domain"/>
    <property type="match status" value="1"/>
</dbReference>
<protein>
    <recommendedName>
        <fullName evidence="2">F-box domain-containing protein</fullName>
    </recommendedName>
</protein>
<comment type="caution">
    <text evidence="3">The sequence shown here is derived from an EMBL/GenBank/DDBJ whole genome shotgun (WGS) entry which is preliminary data.</text>
</comment>
<dbReference type="PROSITE" id="PS50181">
    <property type="entry name" value="FBOX"/>
    <property type="match status" value="1"/>
</dbReference>
<sequence>MHRGCPMLPHNAQLRDEVQFGSHAPPYPLASPTRDESRIKEAVPCPPCSKNDESSESVTPLAAVPLDAQPFSTDHFDECKMEVAVTKDHSLLGSGDSDDDACYGHTSKPPGQHVGLSDSPASSDVLEPYLGNKLLLDSLPNEVVLHVLGFLDMSDLVATSRTNRALRQLSLCPILHRYRLQRTREVLPPLLWSSARPTIADLKARRIILTHTSFVSRRLARALVSIRLSRRLASRPPVEDLVTRCVMPRECVPGMCSIHVSPGLVAKRKAIERENVKDRLRRWIGGKWKGEVQEREQELRRWHESRGIGRVWKLTKFWEQIGRGQATRCLSG</sequence>
<dbReference type="CDD" id="cd09917">
    <property type="entry name" value="F-box_SF"/>
    <property type="match status" value="1"/>
</dbReference>